<name>A0A3N1MD34_9PROT</name>
<dbReference type="Proteomes" id="UP000278222">
    <property type="component" value="Unassembled WGS sequence"/>
</dbReference>
<evidence type="ECO:0000313" key="4">
    <source>
        <dbReference type="Proteomes" id="UP000278222"/>
    </source>
</evidence>
<gene>
    <name evidence="3" type="ORF">EDC65_0805</name>
</gene>
<evidence type="ECO:0000313" key="3">
    <source>
        <dbReference type="EMBL" id="ROQ01623.1"/>
    </source>
</evidence>
<dbReference type="EMBL" id="RJKX01000011">
    <property type="protein sequence ID" value="ROQ01623.1"/>
    <property type="molecule type" value="Genomic_DNA"/>
</dbReference>
<dbReference type="Pfam" id="PF13670">
    <property type="entry name" value="PepSY_2"/>
    <property type="match status" value="1"/>
</dbReference>
<dbReference type="InterPro" id="IPR025711">
    <property type="entry name" value="PepSY"/>
</dbReference>
<feature type="signal peptide" evidence="1">
    <location>
        <begin position="1"/>
        <end position="26"/>
    </location>
</feature>
<protein>
    <submittedName>
        <fullName evidence="3">YpeB-like protein with putative protease inhibitory function</fullName>
    </submittedName>
</protein>
<sequence length="97" mass="10758">MTRPYVRVPLLVGAAALAAMLSWPTAAPLAGDDPSPEQRTRIEAVLQQMGFTSWGDIEREDDGRVWEVDDARGADGRKYDLKLSGTDLRELSRKLDD</sequence>
<dbReference type="OrthoDB" id="7933638at2"/>
<proteinExistence type="predicted"/>
<reference evidence="3 4" key="1">
    <citation type="submission" date="2018-11" db="EMBL/GenBank/DDBJ databases">
        <title>Genomic Encyclopedia of Type Strains, Phase IV (KMG-IV): sequencing the most valuable type-strain genomes for metagenomic binning, comparative biology and taxonomic classification.</title>
        <authorList>
            <person name="Goeker M."/>
        </authorList>
    </citation>
    <scope>NUCLEOTIDE SEQUENCE [LARGE SCALE GENOMIC DNA]</scope>
    <source>
        <strain evidence="3 4">DSM 5900</strain>
    </source>
</reference>
<dbReference type="AlphaFoldDB" id="A0A3N1MD34"/>
<comment type="caution">
    <text evidence="3">The sequence shown here is derived from an EMBL/GenBank/DDBJ whole genome shotgun (WGS) entry which is preliminary data.</text>
</comment>
<feature type="chain" id="PRO_5018020349" evidence="1">
    <location>
        <begin position="27"/>
        <end position="97"/>
    </location>
</feature>
<keyword evidence="1" id="KW-0732">Signal</keyword>
<organism evidence="3 4">
    <name type="scientific">Stella humosa</name>
    <dbReference type="NCBI Taxonomy" id="94"/>
    <lineage>
        <taxon>Bacteria</taxon>
        <taxon>Pseudomonadati</taxon>
        <taxon>Pseudomonadota</taxon>
        <taxon>Alphaproteobacteria</taxon>
        <taxon>Rhodospirillales</taxon>
        <taxon>Stellaceae</taxon>
        <taxon>Stella</taxon>
    </lineage>
</organism>
<keyword evidence="4" id="KW-1185">Reference proteome</keyword>
<feature type="domain" description="PepSY" evidence="2">
    <location>
        <begin position="14"/>
        <end position="88"/>
    </location>
</feature>
<dbReference type="RefSeq" id="WP_123688363.1">
    <property type="nucleotide sequence ID" value="NZ_AP019700.1"/>
</dbReference>
<accession>A0A3N1MD34</accession>
<evidence type="ECO:0000256" key="1">
    <source>
        <dbReference type="SAM" id="SignalP"/>
    </source>
</evidence>
<evidence type="ECO:0000259" key="2">
    <source>
        <dbReference type="Pfam" id="PF13670"/>
    </source>
</evidence>